<dbReference type="Gene3D" id="3.30.910.20">
    <property type="entry name" value="Skp domain"/>
    <property type="match status" value="1"/>
</dbReference>
<name>A0ABZ1CBF0_9BACT</name>
<evidence type="ECO:0000256" key="3">
    <source>
        <dbReference type="SAM" id="Coils"/>
    </source>
</evidence>
<reference evidence="6 7" key="1">
    <citation type="submission" date="2021-08" db="EMBL/GenBank/DDBJ databases">
        <authorList>
            <person name="Zhang D."/>
            <person name="Zhang A."/>
            <person name="Wang L."/>
        </authorList>
    </citation>
    <scope>NUCLEOTIDE SEQUENCE [LARGE SCALE GENOMIC DNA]</scope>
    <source>
        <strain evidence="6 7">WL0086</strain>
    </source>
</reference>
<dbReference type="RefSeq" id="WP_221030211.1">
    <property type="nucleotide sequence ID" value="NZ_CP139781.1"/>
</dbReference>
<dbReference type="EMBL" id="CP139781">
    <property type="protein sequence ID" value="WRQ87630.1"/>
    <property type="molecule type" value="Genomic_DNA"/>
</dbReference>
<sequence length="214" mass="23286">MKNHLKSLFAVLAFAAVAATGFAQAPKIAIVDMAYLFDNHYRTVEQNAVFKGEQERVKAEIDRLNGEGLALQQEAQSIAEQLNNPVLSDDAKAKIEDEARAKVGELQRKQNEMNQLVNNSTESLRKRVMNFRSLLLEEISKVAVEVAKRQGATLLLDKSGPSVLGMPSVLYNDDSLEITEAVLAEINKDKPADSAVTSDANSGETPTVSFPGAN</sequence>
<organism evidence="6 7">
    <name type="scientific">Actomonas aquatica</name>
    <dbReference type="NCBI Taxonomy" id="2866162"/>
    <lineage>
        <taxon>Bacteria</taxon>
        <taxon>Pseudomonadati</taxon>
        <taxon>Verrucomicrobiota</taxon>
        <taxon>Opitutia</taxon>
        <taxon>Opitutales</taxon>
        <taxon>Opitutaceae</taxon>
        <taxon>Actomonas</taxon>
    </lineage>
</organism>
<dbReference type="InterPro" id="IPR005632">
    <property type="entry name" value="Chaperone_Skp"/>
</dbReference>
<reference evidence="6 7" key="2">
    <citation type="submission" date="2023-12" db="EMBL/GenBank/DDBJ databases">
        <title>Description of an unclassified Opitutus bacterium of Verrucomicrobiota.</title>
        <authorList>
            <person name="Zhang D.-F."/>
        </authorList>
    </citation>
    <scope>NUCLEOTIDE SEQUENCE [LARGE SCALE GENOMIC DNA]</scope>
    <source>
        <strain evidence="6 7">WL0086</strain>
    </source>
</reference>
<protein>
    <submittedName>
        <fullName evidence="6">OmpH family outer membrane protein</fullName>
    </submittedName>
</protein>
<feature type="region of interest" description="Disordered" evidence="4">
    <location>
        <begin position="189"/>
        <end position="214"/>
    </location>
</feature>
<dbReference type="Pfam" id="PF03938">
    <property type="entry name" value="OmpH"/>
    <property type="match status" value="1"/>
</dbReference>
<keyword evidence="7" id="KW-1185">Reference proteome</keyword>
<dbReference type="Proteomes" id="UP000738431">
    <property type="component" value="Chromosome"/>
</dbReference>
<feature type="coiled-coil region" evidence="3">
    <location>
        <begin position="92"/>
        <end position="126"/>
    </location>
</feature>
<proteinExistence type="inferred from homology"/>
<dbReference type="SMART" id="SM00935">
    <property type="entry name" value="OmpH"/>
    <property type="match status" value="1"/>
</dbReference>
<feature type="signal peptide" evidence="5">
    <location>
        <begin position="1"/>
        <end position="25"/>
    </location>
</feature>
<evidence type="ECO:0000256" key="4">
    <source>
        <dbReference type="SAM" id="MobiDB-lite"/>
    </source>
</evidence>
<evidence type="ECO:0000313" key="6">
    <source>
        <dbReference type="EMBL" id="WRQ87630.1"/>
    </source>
</evidence>
<accession>A0ABZ1CBF0</accession>
<evidence type="ECO:0000256" key="1">
    <source>
        <dbReference type="ARBA" id="ARBA00009091"/>
    </source>
</evidence>
<dbReference type="PANTHER" id="PTHR35089">
    <property type="entry name" value="CHAPERONE PROTEIN SKP"/>
    <property type="match status" value="1"/>
</dbReference>
<gene>
    <name evidence="6" type="ORF">K1X11_022680</name>
</gene>
<dbReference type="InterPro" id="IPR024930">
    <property type="entry name" value="Skp_dom_sf"/>
</dbReference>
<feature type="compositionally biased region" description="Polar residues" evidence="4">
    <location>
        <begin position="195"/>
        <end position="208"/>
    </location>
</feature>
<keyword evidence="2 5" id="KW-0732">Signal</keyword>
<keyword evidence="3" id="KW-0175">Coiled coil</keyword>
<evidence type="ECO:0000313" key="7">
    <source>
        <dbReference type="Proteomes" id="UP000738431"/>
    </source>
</evidence>
<comment type="similarity">
    <text evidence="1">Belongs to the Skp family.</text>
</comment>
<evidence type="ECO:0000256" key="2">
    <source>
        <dbReference type="ARBA" id="ARBA00022729"/>
    </source>
</evidence>
<feature type="chain" id="PRO_5045073309" evidence="5">
    <location>
        <begin position="26"/>
        <end position="214"/>
    </location>
</feature>
<dbReference type="SUPFAM" id="SSF111384">
    <property type="entry name" value="OmpH-like"/>
    <property type="match status" value="1"/>
</dbReference>
<dbReference type="PANTHER" id="PTHR35089:SF1">
    <property type="entry name" value="CHAPERONE PROTEIN SKP"/>
    <property type="match status" value="1"/>
</dbReference>
<evidence type="ECO:0000256" key="5">
    <source>
        <dbReference type="SAM" id="SignalP"/>
    </source>
</evidence>